<dbReference type="Proteomes" id="UP001165289">
    <property type="component" value="Unassembled WGS sequence"/>
</dbReference>
<feature type="transmembrane region" description="Helical" evidence="1">
    <location>
        <begin position="1004"/>
        <end position="1029"/>
    </location>
</feature>
<comment type="caution">
    <text evidence="3">The sequence shown here is derived from an EMBL/GenBank/DDBJ whole genome shotgun (WGS) entry which is preliminary data.</text>
</comment>
<dbReference type="SMART" id="SM00710">
    <property type="entry name" value="PbH1"/>
    <property type="match status" value="5"/>
</dbReference>
<dbReference type="InterPro" id="IPR011050">
    <property type="entry name" value="Pectin_lyase_fold/virulence"/>
</dbReference>
<dbReference type="InterPro" id="IPR006626">
    <property type="entry name" value="PbH1"/>
</dbReference>
<keyword evidence="1" id="KW-0812">Transmembrane</keyword>
<dbReference type="EMBL" id="JAKMXF010000361">
    <property type="protein sequence ID" value="KAI6646162.1"/>
    <property type="molecule type" value="Genomic_DNA"/>
</dbReference>
<feature type="transmembrane region" description="Helical" evidence="1">
    <location>
        <begin position="886"/>
        <end position="907"/>
    </location>
</feature>
<feature type="transmembrane region" description="Helical" evidence="1">
    <location>
        <begin position="1079"/>
        <end position="1096"/>
    </location>
</feature>
<name>A0AAV7JBN9_9METZ</name>
<dbReference type="AlphaFoldDB" id="A0AAV7JBN9"/>
<gene>
    <name evidence="3" type="ORF">LOD99_9435</name>
</gene>
<feature type="chain" id="PRO_5043888335" description="Right handed beta helix domain-containing protein" evidence="2">
    <location>
        <begin position="24"/>
        <end position="1178"/>
    </location>
</feature>
<evidence type="ECO:0000313" key="4">
    <source>
        <dbReference type="Proteomes" id="UP001165289"/>
    </source>
</evidence>
<keyword evidence="1" id="KW-0472">Membrane</keyword>
<dbReference type="SUPFAM" id="SSF51126">
    <property type="entry name" value="Pectin lyase-like"/>
    <property type="match status" value="2"/>
</dbReference>
<evidence type="ECO:0000256" key="2">
    <source>
        <dbReference type="SAM" id="SignalP"/>
    </source>
</evidence>
<dbReference type="PANTHER" id="PTHR11319">
    <property type="entry name" value="G PROTEIN-COUPLED RECEPTOR-RELATED"/>
    <property type="match status" value="1"/>
</dbReference>
<organism evidence="3 4">
    <name type="scientific">Oopsacas minuta</name>
    <dbReference type="NCBI Taxonomy" id="111878"/>
    <lineage>
        <taxon>Eukaryota</taxon>
        <taxon>Metazoa</taxon>
        <taxon>Porifera</taxon>
        <taxon>Hexactinellida</taxon>
        <taxon>Hexasterophora</taxon>
        <taxon>Lyssacinosida</taxon>
        <taxon>Leucopsacidae</taxon>
        <taxon>Oopsacas</taxon>
    </lineage>
</organism>
<feature type="transmembrane region" description="Helical" evidence="1">
    <location>
        <begin position="1055"/>
        <end position="1072"/>
    </location>
</feature>
<protein>
    <recommendedName>
        <fullName evidence="5">Right handed beta helix domain-containing protein</fullName>
    </recommendedName>
</protein>
<sequence length="1178" mass="132891">MKQFVKALAFILTLIIWTESCTSNGISLNDKFSRCNFPNCSITLHGGEHIVNRTLVLEGWNYFNLSASNQTIIRCNNMADNDTTIIRAYRTKYVSLENITFIGCSKPNLKVDQDPIPSIISTDFAYSIYMDSCYFPDYLVVGLIVNNTDSVVLTNSYFKAWDGVSYRRAVLYQNTIPRNASFYAHNITLDGGNVSSQIDLPHYHSYKSQEREIGGSLALFMYNIGSVYIKISNSTILNSEAVLGGGVFFEMSGKVTEYNIEIIDCHFENNIAVKSKIGKGGAMGIRAESKRGNIRIYNSTFQNNQAINGGAIAILLNERVGGSNIGINSSHFFNNTAKMDSGGAVYAENFYLSSLNVLNINNTEFYRNSANSGGAILTMNFLVYLLENVSIRDNIAYYGGGVCLLASTLILKGSNIVLEKNNATHSGGALYVHSSSQVVAYGNRTRITNNNAMIRGGGVFVYTKYFENQIHYGWNNWRDKGALFDINCFLIALKGSKNSLIFSGNNVTSNTELCMGDDLFTNTWGSCYSTFLRIPIKRAIVFKDRIKNNCSISLDIVMYSEHNHFLSPCQLDIQSGVSFTHNCSKILELDTLINYNMSLSQAIQRQGMALKGKAHLFFNGYKSQINIQSLDGLNNSIQTLTRIIFKSKNASFLDNKQYHVLGVSQSGKFNFEIKKMEDGFVFGEICLLSYSTLNLVHYCEDAIIGDCPSPLLRAGEDESCKIQERFHGNAFAKVKDSDVNKFDIQLAPGTLFYYTKNPRETIFKPCTWFQCKCHKSASLRNCTFNVNSPGDQCQHDLKFPYCTECVKPNHRICPPFSWFCYHNHVCFECFQPILMIIVYIIFTIIITAVICLLPIDVFSHYSRSIVFYSSTLYLLCINCGTFEKKFIYHILSIPIVIFNLLVSHMFPFCLPKEEPIYEAIFEMVTPLLFAFYIWVIKLALDKAPQCIAGLGKYGAVNKLWTIMVLTYVHLCNQAFSVLNCTNDSQNNITWLYDGRQRCLAGPHLVAFIIAIIVLSILVTFPIVMIILSYSKHKDFVLVYQERYKPGFRKVEMLKLYLRIIFALVVTLLPHVIKTPKLPCSLISIFCLALLILNSLIEPATNANMFESLCLFILAYVGSQAERASLEKIVVSLLVVIPYIIYLGCLIWTLGKWINEKVQNSKIKKMQMKMEKINSIQTK</sequence>
<feature type="transmembrane region" description="Helical" evidence="1">
    <location>
        <begin position="919"/>
        <end position="940"/>
    </location>
</feature>
<feature type="signal peptide" evidence="2">
    <location>
        <begin position="1"/>
        <end position="23"/>
    </location>
</feature>
<accession>A0AAV7JBN9</accession>
<dbReference type="PANTHER" id="PTHR11319:SF35">
    <property type="entry name" value="OUTER MEMBRANE PROTEIN PMPC-RELATED"/>
    <property type="match status" value="1"/>
</dbReference>
<evidence type="ECO:0008006" key="5">
    <source>
        <dbReference type="Google" id="ProtNLM"/>
    </source>
</evidence>
<proteinExistence type="predicted"/>
<keyword evidence="4" id="KW-1185">Reference proteome</keyword>
<keyword evidence="1" id="KW-1133">Transmembrane helix</keyword>
<feature type="transmembrane region" description="Helical" evidence="1">
    <location>
        <begin position="1130"/>
        <end position="1150"/>
    </location>
</feature>
<evidence type="ECO:0000313" key="3">
    <source>
        <dbReference type="EMBL" id="KAI6646162.1"/>
    </source>
</evidence>
<evidence type="ECO:0000256" key="1">
    <source>
        <dbReference type="SAM" id="Phobius"/>
    </source>
</evidence>
<reference evidence="3 4" key="1">
    <citation type="journal article" date="2023" name="BMC Biol.">
        <title>The compact genome of the sponge Oopsacas minuta (Hexactinellida) is lacking key metazoan core genes.</title>
        <authorList>
            <person name="Santini S."/>
            <person name="Schenkelaars Q."/>
            <person name="Jourda C."/>
            <person name="Duchesne M."/>
            <person name="Belahbib H."/>
            <person name="Rocher C."/>
            <person name="Selva M."/>
            <person name="Riesgo A."/>
            <person name="Vervoort M."/>
            <person name="Leys S.P."/>
            <person name="Kodjabachian L."/>
            <person name="Le Bivic A."/>
            <person name="Borchiellini C."/>
            <person name="Claverie J.M."/>
            <person name="Renard E."/>
        </authorList>
    </citation>
    <scope>NUCLEOTIDE SEQUENCE [LARGE SCALE GENOMIC DNA]</scope>
    <source>
        <strain evidence="3">SPO-2</strain>
    </source>
</reference>
<keyword evidence="2" id="KW-0732">Signal</keyword>
<feature type="transmembrane region" description="Helical" evidence="1">
    <location>
        <begin position="833"/>
        <end position="855"/>
    </location>
</feature>